<evidence type="ECO:0000256" key="8">
    <source>
        <dbReference type="RuleBase" id="RU004453"/>
    </source>
</evidence>
<evidence type="ECO:0000256" key="2">
    <source>
        <dbReference type="ARBA" id="ARBA00022801"/>
    </source>
</evidence>
<reference evidence="12" key="1">
    <citation type="submission" date="2015-06" db="EMBL/GenBank/DDBJ databases">
        <title>Expansion of signal transduction pathways in fungi by whole-genome duplication.</title>
        <authorList>
            <consortium name="DOE Joint Genome Institute"/>
            <person name="Corrochano L.M."/>
            <person name="Kuo A."/>
            <person name="Marcet-Houben M."/>
            <person name="Polaino S."/>
            <person name="Salamov A."/>
            <person name="Villalobos J.M."/>
            <person name="Alvarez M.I."/>
            <person name="Avalos J."/>
            <person name="Benito E.P."/>
            <person name="Benoit I."/>
            <person name="Burger G."/>
            <person name="Camino L.P."/>
            <person name="Canovas D."/>
            <person name="Cerda-Olmedo E."/>
            <person name="Cheng J.-F."/>
            <person name="Dominguez A."/>
            <person name="Elias M."/>
            <person name="Eslava A.P."/>
            <person name="Glaser F."/>
            <person name="Grimwood J."/>
            <person name="Gutierrez G."/>
            <person name="Heitman J."/>
            <person name="Henrissat B."/>
            <person name="Iturriaga E.A."/>
            <person name="Lang B.F."/>
            <person name="Lavin J.L."/>
            <person name="Lee S."/>
            <person name="Li W."/>
            <person name="Lindquist E."/>
            <person name="Lopez-Garcia S."/>
            <person name="Luque E.M."/>
            <person name="Marcos A.T."/>
            <person name="Martin J."/>
            <person name="McCluskey K."/>
            <person name="Medina H.R."/>
            <person name="Miralles-Duran A."/>
            <person name="Miyazaki A."/>
            <person name="Munoz-Torres E."/>
            <person name="Oguiza J.A."/>
            <person name="Ohm R."/>
            <person name="Olmedo M."/>
            <person name="Orejas M."/>
            <person name="Ortiz-Castellanos L."/>
            <person name="Pisabarro A.G."/>
            <person name="Rodriguez-Romero J."/>
            <person name="Ruiz-Herrera J."/>
            <person name="Ruiz-Vazquez R."/>
            <person name="Sanz C."/>
            <person name="Schackwitz W."/>
            <person name="Schmutz J."/>
            <person name="Shahriari M."/>
            <person name="Shelest E."/>
            <person name="Silva-Franco F."/>
            <person name="Soanes D."/>
            <person name="Syed K."/>
            <person name="Tagua V.G."/>
            <person name="Talbot N.J."/>
            <person name="Thon M."/>
            <person name="De vries R.P."/>
            <person name="Wiebenga A."/>
            <person name="Yadav J.S."/>
            <person name="Braun E.L."/>
            <person name="Baker S."/>
            <person name="Garre V."/>
            <person name="Horwitz B."/>
            <person name="Torres-Martinez S."/>
            <person name="Idnurm A."/>
            <person name="Herrera-Estrella A."/>
            <person name="Gabaldon T."/>
            <person name="Grigoriev I.V."/>
        </authorList>
    </citation>
    <scope>NUCLEOTIDE SEQUENCE [LARGE SCALE GENOMIC DNA]</scope>
    <source>
        <strain evidence="12">NRRL 1555(-)</strain>
    </source>
</reference>
<feature type="domain" description="GH18" evidence="10">
    <location>
        <begin position="28"/>
        <end position="396"/>
    </location>
</feature>
<dbReference type="VEuPathDB" id="FungiDB:PHYBLDRAFT_183944"/>
<dbReference type="PROSITE" id="PS51910">
    <property type="entry name" value="GH18_2"/>
    <property type="match status" value="1"/>
</dbReference>
<dbReference type="Gene3D" id="3.20.20.80">
    <property type="entry name" value="Glycosidases"/>
    <property type="match status" value="1"/>
</dbReference>
<keyword evidence="4" id="KW-0119">Carbohydrate metabolism</keyword>
<dbReference type="SUPFAM" id="SSF51445">
    <property type="entry name" value="(Trans)glycosidases"/>
    <property type="match status" value="1"/>
</dbReference>
<evidence type="ECO:0000256" key="1">
    <source>
        <dbReference type="ARBA" id="ARBA00000822"/>
    </source>
</evidence>
<evidence type="ECO:0000256" key="3">
    <source>
        <dbReference type="ARBA" id="ARBA00023024"/>
    </source>
</evidence>
<dbReference type="InParanoid" id="A0A163CWK8"/>
<dbReference type="InterPro" id="IPR050314">
    <property type="entry name" value="Glycosyl_Hydrlase_18"/>
</dbReference>
<dbReference type="Gene3D" id="3.10.50.10">
    <property type="match status" value="1"/>
</dbReference>
<dbReference type="InterPro" id="IPR029070">
    <property type="entry name" value="Chitinase_insertion_sf"/>
</dbReference>
<evidence type="ECO:0000256" key="4">
    <source>
        <dbReference type="ARBA" id="ARBA00023277"/>
    </source>
</evidence>
<name>A0A163CWK8_PHYB8</name>
<proteinExistence type="inferred from homology"/>
<dbReference type="PANTHER" id="PTHR11177:SF317">
    <property type="entry name" value="CHITINASE 12-RELATED"/>
    <property type="match status" value="1"/>
</dbReference>
<dbReference type="GO" id="GO:0000272">
    <property type="term" value="P:polysaccharide catabolic process"/>
    <property type="evidence" value="ECO:0007669"/>
    <property type="project" value="UniProtKB-KW"/>
</dbReference>
<evidence type="ECO:0000259" key="10">
    <source>
        <dbReference type="PROSITE" id="PS51910"/>
    </source>
</evidence>
<dbReference type="GeneID" id="28999766"/>
<keyword evidence="5 7" id="KW-0326">Glycosidase</keyword>
<evidence type="ECO:0000256" key="7">
    <source>
        <dbReference type="RuleBase" id="RU000489"/>
    </source>
</evidence>
<keyword evidence="6" id="KW-0624">Polysaccharide degradation</keyword>
<keyword evidence="9" id="KW-0732">Signal</keyword>
<evidence type="ECO:0000256" key="5">
    <source>
        <dbReference type="ARBA" id="ARBA00023295"/>
    </source>
</evidence>
<dbReference type="InterPro" id="IPR011583">
    <property type="entry name" value="Chitinase_II/V-like_cat"/>
</dbReference>
<dbReference type="RefSeq" id="XP_018284170.1">
    <property type="nucleotide sequence ID" value="XM_018438860.1"/>
</dbReference>
<dbReference type="GO" id="GO:0006032">
    <property type="term" value="P:chitin catabolic process"/>
    <property type="evidence" value="ECO:0007669"/>
    <property type="project" value="UniProtKB-KW"/>
</dbReference>
<gene>
    <name evidence="11" type="ORF">PHYBLDRAFT_183944</name>
</gene>
<dbReference type="EMBL" id="KV441005">
    <property type="protein sequence ID" value="OAD66130.1"/>
    <property type="molecule type" value="Genomic_DNA"/>
</dbReference>
<keyword evidence="12" id="KW-1185">Reference proteome</keyword>
<dbReference type="PANTHER" id="PTHR11177">
    <property type="entry name" value="CHITINASE"/>
    <property type="match status" value="1"/>
</dbReference>
<protein>
    <submittedName>
        <fullName evidence="11">Glycoside hydrolase family 18 protein</fullName>
    </submittedName>
</protein>
<dbReference type="InterPro" id="IPR017853">
    <property type="entry name" value="GH"/>
</dbReference>
<dbReference type="SMART" id="SM00636">
    <property type="entry name" value="Glyco_18"/>
    <property type="match status" value="1"/>
</dbReference>
<evidence type="ECO:0000256" key="9">
    <source>
        <dbReference type="SAM" id="SignalP"/>
    </source>
</evidence>
<evidence type="ECO:0000313" key="12">
    <source>
        <dbReference type="Proteomes" id="UP000077315"/>
    </source>
</evidence>
<dbReference type="InterPro" id="IPR001223">
    <property type="entry name" value="Glyco_hydro18_cat"/>
</dbReference>
<dbReference type="AlphaFoldDB" id="A0A163CWK8"/>
<dbReference type="GO" id="GO:0008061">
    <property type="term" value="F:chitin binding"/>
    <property type="evidence" value="ECO:0007669"/>
    <property type="project" value="InterPro"/>
</dbReference>
<feature type="chain" id="PRO_5007842135" evidence="9">
    <location>
        <begin position="22"/>
        <end position="396"/>
    </location>
</feature>
<accession>A0A163CWK8</accession>
<comment type="catalytic activity">
    <reaction evidence="1">
        <text>Random endo-hydrolysis of N-acetyl-beta-D-glucosaminide (1-&gt;4)-beta-linkages in chitin and chitodextrins.</text>
        <dbReference type="EC" id="3.2.1.14"/>
    </reaction>
</comment>
<dbReference type="GO" id="GO:0008843">
    <property type="term" value="F:endochitinase activity"/>
    <property type="evidence" value="ECO:0007669"/>
    <property type="project" value="UniProtKB-EC"/>
</dbReference>
<dbReference type="PROSITE" id="PS01095">
    <property type="entry name" value="GH18_1"/>
    <property type="match status" value="1"/>
</dbReference>
<dbReference type="GO" id="GO:0005576">
    <property type="term" value="C:extracellular region"/>
    <property type="evidence" value="ECO:0007669"/>
    <property type="project" value="TreeGrafter"/>
</dbReference>
<sequence length="396" mass="43451">MRSSLLVGLFGLIYLTAVSLAASAYGSRHLSAYIVDWNIPKSIPWTKLDHVIYSFAIPNKDGKLGDFDANQLKKVVKDAHAHKKGVSLSIGGWSGSLYFSSLVRTSASREKFANNLVQAVKTYNVNGLDLDWEYPNNPDGVSCNEKNANDTPNYLKLIQLLRKKLDAAFPNEHKTISAAVSTTVFRDGNQNPYKKLASGWKNALDYVNIMAYDLAGPWNPKTSSNSPLYSKNGEESIDSSVKQWVAAGIPKNRIVVGVPFYGYTALTTSPATAKSGIKVAYKKGTQIKGDQYDSKGADPCKGAKSSYSGDVLWKTIASKGIVRSASGWKTVWDSTSQTYFSYAAKTKQFLTFDDPRSLRAKATYVQKNKLAGVMLWSLDMDDSKNSLLNSLQAVRS</sequence>
<organism evidence="11 12">
    <name type="scientific">Phycomyces blakesleeanus (strain ATCC 8743b / DSM 1359 / FGSC 10004 / NBRC 33097 / NRRL 1555)</name>
    <dbReference type="NCBI Taxonomy" id="763407"/>
    <lineage>
        <taxon>Eukaryota</taxon>
        <taxon>Fungi</taxon>
        <taxon>Fungi incertae sedis</taxon>
        <taxon>Mucoromycota</taxon>
        <taxon>Mucoromycotina</taxon>
        <taxon>Mucoromycetes</taxon>
        <taxon>Mucorales</taxon>
        <taxon>Phycomycetaceae</taxon>
        <taxon>Phycomyces</taxon>
    </lineage>
</organism>
<dbReference type="InterPro" id="IPR001579">
    <property type="entry name" value="Glyco_hydro_18_chit_AS"/>
</dbReference>
<dbReference type="STRING" id="763407.A0A163CWK8"/>
<keyword evidence="3" id="KW-0146">Chitin degradation</keyword>
<dbReference type="Proteomes" id="UP000077315">
    <property type="component" value="Unassembled WGS sequence"/>
</dbReference>
<dbReference type="OrthoDB" id="76388at2759"/>
<comment type="similarity">
    <text evidence="8">Belongs to the glycosyl hydrolase 18 family.</text>
</comment>
<dbReference type="Pfam" id="PF00704">
    <property type="entry name" value="Glyco_hydro_18"/>
    <property type="match status" value="1"/>
</dbReference>
<feature type="signal peptide" evidence="9">
    <location>
        <begin position="1"/>
        <end position="21"/>
    </location>
</feature>
<evidence type="ECO:0000313" key="11">
    <source>
        <dbReference type="EMBL" id="OAD66130.1"/>
    </source>
</evidence>
<keyword evidence="2 7" id="KW-0378">Hydrolase</keyword>
<evidence type="ECO:0000256" key="6">
    <source>
        <dbReference type="ARBA" id="ARBA00023326"/>
    </source>
</evidence>